<reference evidence="1" key="1">
    <citation type="submission" date="2021-03" db="EMBL/GenBank/DDBJ databases">
        <authorList>
            <person name="Tagirdzhanova G."/>
        </authorList>
    </citation>
    <scope>NUCLEOTIDE SEQUENCE</scope>
</reference>
<protein>
    <submittedName>
        <fullName evidence="1">Uncharacterized protein</fullName>
    </submittedName>
</protein>
<dbReference type="OrthoDB" id="6359816at2759"/>
<keyword evidence="2" id="KW-1185">Reference proteome</keyword>
<dbReference type="AlphaFoldDB" id="A0A8H3EF89"/>
<proteinExistence type="predicted"/>
<dbReference type="Proteomes" id="UP000664203">
    <property type="component" value="Unassembled WGS sequence"/>
</dbReference>
<accession>A0A8H3EF89</accession>
<evidence type="ECO:0000313" key="1">
    <source>
        <dbReference type="EMBL" id="CAF9904482.1"/>
    </source>
</evidence>
<sequence length="172" mass="19961">MTEYGPFMVHRMLQYCYLLSYDDNSLSINGVSETCTTKFSINIHMYQMGDRYDLQGMKLEALNKFKECLYESKAVLAEQDIADFLETLPWIYSSTLDSNHGTRTIAALFGYRYWEVFVARPDFEVIAADNIKWVIDVISHKRGQEIQGWPSPENQDYDDDDDDDGLILPFHA</sequence>
<dbReference type="EMBL" id="CAJPDR010000006">
    <property type="protein sequence ID" value="CAF9904482.1"/>
    <property type="molecule type" value="Genomic_DNA"/>
</dbReference>
<gene>
    <name evidence="1" type="ORF">ALECFALPRED_008576</name>
</gene>
<name>A0A8H3EF89_9LECA</name>
<comment type="caution">
    <text evidence="1">The sequence shown here is derived from an EMBL/GenBank/DDBJ whole genome shotgun (WGS) entry which is preliminary data.</text>
</comment>
<organism evidence="1 2">
    <name type="scientific">Alectoria fallacina</name>
    <dbReference type="NCBI Taxonomy" id="1903189"/>
    <lineage>
        <taxon>Eukaryota</taxon>
        <taxon>Fungi</taxon>
        <taxon>Dikarya</taxon>
        <taxon>Ascomycota</taxon>
        <taxon>Pezizomycotina</taxon>
        <taxon>Lecanoromycetes</taxon>
        <taxon>OSLEUM clade</taxon>
        <taxon>Lecanoromycetidae</taxon>
        <taxon>Lecanorales</taxon>
        <taxon>Lecanorineae</taxon>
        <taxon>Parmeliaceae</taxon>
        <taxon>Alectoria</taxon>
    </lineage>
</organism>
<evidence type="ECO:0000313" key="2">
    <source>
        <dbReference type="Proteomes" id="UP000664203"/>
    </source>
</evidence>